<keyword evidence="19" id="KW-1185">Reference proteome</keyword>
<dbReference type="PANTHER" id="PTHR32282">
    <property type="entry name" value="BINDING PROTEIN TRANSPEPTIDASE, PUTATIVE-RELATED"/>
    <property type="match status" value="1"/>
</dbReference>
<evidence type="ECO:0000313" key="18">
    <source>
        <dbReference type="EMBL" id="GIN57166.1"/>
    </source>
</evidence>
<evidence type="ECO:0000256" key="9">
    <source>
        <dbReference type="ARBA" id="ARBA00022984"/>
    </source>
</evidence>
<evidence type="ECO:0000256" key="14">
    <source>
        <dbReference type="ARBA" id="ARBA00049902"/>
    </source>
</evidence>
<keyword evidence="8" id="KW-0133">Cell shape</keyword>
<dbReference type="InterPro" id="IPR012338">
    <property type="entry name" value="Beta-lactam/transpept-like"/>
</dbReference>
<proteinExistence type="predicted"/>
<evidence type="ECO:0000256" key="15">
    <source>
        <dbReference type="SAM" id="Phobius"/>
    </source>
</evidence>
<evidence type="ECO:0000256" key="3">
    <source>
        <dbReference type="ARBA" id="ARBA00022645"/>
    </source>
</evidence>
<evidence type="ECO:0000259" key="17">
    <source>
        <dbReference type="Pfam" id="PF00912"/>
    </source>
</evidence>
<dbReference type="SUPFAM" id="SSF56601">
    <property type="entry name" value="beta-lactamase/transpeptidase-like"/>
    <property type="match status" value="1"/>
</dbReference>
<dbReference type="EMBL" id="BORB01000010">
    <property type="protein sequence ID" value="GIN57166.1"/>
    <property type="molecule type" value="Genomic_DNA"/>
</dbReference>
<dbReference type="Pfam" id="PF00912">
    <property type="entry name" value="Transgly"/>
    <property type="match status" value="1"/>
</dbReference>
<evidence type="ECO:0000256" key="2">
    <source>
        <dbReference type="ARBA" id="ARBA00022475"/>
    </source>
</evidence>
<keyword evidence="5" id="KW-0328">Glycosyltransferase</keyword>
<protein>
    <submittedName>
        <fullName evidence="18">Penicillin-binding protein</fullName>
    </submittedName>
</protein>
<dbReference type="SUPFAM" id="SSF53955">
    <property type="entry name" value="Lysozyme-like"/>
    <property type="match status" value="1"/>
</dbReference>
<evidence type="ECO:0000256" key="8">
    <source>
        <dbReference type="ARBA" id="ARBA00022960"/>
    </source>
</evidence>
<evidence type="ECO:0000256" key="12">
    <source>
        <dbReference type="ARBA" id="ARBA00023316"/>
    </source>
</evidence>
<comment type="catalytic activity">
    <reaction evidence="14">
        <text>[GlcNAc-(1-&gt;4)-Mur2Ac(oyl-L-Ala-gamma-D-Glu-L-Lys-D-Ala-D-Ala)](n)-di-trans,octa-cis-undecaprenyl diphosphate + beta-D-GlcNAc-(1-&gt;4)-Mur2Ac(oyl-L-Ala-gamma-D-Glu-L-Lys-D-Ala-D-Ala)-di-trans,octa-cis-undecaprenyl diphosphate = [GlcNAc-(1-&gt;4)-Mur2Ac(oyl-L-Ala-gamma-D-Glu-L-Lys-D-Ala-D-Ala)](n+1)-di-trans,octa-cis-undecaprenyl diphosphate + di-trans,octa-cis-undecaprenyl diphosphate + H(+)</text>
        <dbReference type="Rhea" id="RHEA:23708"/>
        <dbReference type="Rhea" id="RHEA-COMP:9602"/>
        <dbReference type="Rhea" id="RHEA-COMP:9603"/>
        <dbReference type="ChEBI" id="CHEBI:15378"/>
        <dbReference type="ChEBI" id="CHEBI:58405"/>
        <dbReference type="ChEBI" id="CHEBI:60033"/>
        <dbReference type="ChEBI" id="CHEBI:78435"/>
        <dbReference type="EC" id="2.4.99.28"/>
    </reaction>
</comment>
<dbReference type="InterPro" id="IPR001264">
    <property type="entry name" value="Glyco_trans_51"/>
</dbReference>
<accession>A0ABQ4KI84</accession>
<dbReference type="Proteomes" id="UP000679950">
    <property type="component" value="Unassembled WGS sequence"/>
</dbReference>
<evidence type="ECO:0000256" key="5">
    <source>
        <dbReference type="ARBA" id="ARBA00022676"/>
    </source>
</evidence>
<keyword evidence="10 15" id="KW-0472">Membrane</keyword>
<evidence type="ECO:0000259" key="16">
    <source>
        <dbReference type="Pfam" id="PF00905"/>
    </source>
</evidence>
<gene>
    <name evidence="18" type="ORF">J8TS2_14850</name>
</gene>
<keyword evidence="4" id="KW-0645">Protease</keyword>
<feature type="domain" description="Penicillin-binding protein transpeptidase" evidence="16">
    <location>
        <begin position="327"/>
        <end position="570"/>
    </location>
</feature>
<comment type="catalytic activity">
    <reaction evidence="13">
        <text>Preferential cleavage: (Ac)2-L-Lys-D-Ala-|-D-Ala. Also transpeptidation of peptidyl-alanyl moieties that are N-acyl substituents of D-alanine.</text>
        <dbReference type="EC" id="3.4.16.4"/>
    </reaction>
</comment>
<evidence type="ECO:0000256" key="10">
    <source>
        <dbReference type="ARBA" id="ARBA00023136"/>
    </source>
</evidence>
<keyword evidence="15" id="KW-1133">Transmembrane helix</keyword>
<dbReference type="InterPro" id="IPR036950">
    <property type="entry name" value="PBP_transglycosylase"/>
</dbReference>
<comment type="caution">
    <text evidence="18">The sequence shown here is derived from an EMBL/GenBank/DDBJ whole genome shotgun (WGS) entry which is preliminary data.</text>
</comment>
<keyword evidence="11" id="KW-0511">Multifunctional enzyme</keyword>
<dbReference type="Gene3D" id="3.40.710.10">
    <property type="entry name" value="DD-peptidase/beta-lactamase superfamily"/>
    <property type="match status" value="1"/>
</dbReference>
<keyword evidence="7" id="KW-0378">Hydrolase</keyword>
<sequence>MEAEIKLKKKWRNIRLLSYIALLMIGLIFILFISFVIYLKILGPPPLAIPQSTLYYTADETVFGESHNGERRYWVDIQEISPAAIQATLSIEDQTFYQHHGFDFKRIGGAILANIQAGQKTQGASTITQQYARNLFLTMDKTWRRKISEAIYAARLEFHYDKEQILEGYLNTINFGHGAYGIESASQFYYGKSAKDLTLAEASLLMGIPKGPSIYSPLKSEEKAKKRQKLILDAMQENGYIQAEEEKGALAEEITLVGKHPHHRADMAPYFYDMVQKELKTTVGLDERVIALGGLQVYTTLDAEQQKIAEEVVEKVIPDSSDIQVGFAAMDPQTGFVTAMVGGRNYDESPFNRASQAIRQPGSTIKPFLYYAALEHGFTPATQLRSEKTTFEFDHGNSEYTPHNFNNKYADDEITMAQALALSDNIYAVKTHLFLGEEVLANTVKNFGIQSEMKPVPSLALGTSGLRVTELLNGYSMFANGGKKVEPTFIKRVEDRNGKVLYKAKPNQEQVLNPQLAFIMSHMMMGTFDHRLNGYASVTGASLIGKMSRDYAGKSGSTNTDYWMAGFTPGLASVVWTGYDQGDEITLTADKLYAKNIWLQFMEQSIDQQSEEQHVFKPPSGVEAVPMDPENGLWATDMCPTFRLTYFLKGTAPGDFCTEHLLGL</sequence>
<feature type="transmembrane region" description="Helical" evidence="15">
    <location>
        <begin position="16"/>
        <end position="39"/>
    </location>
</feature>
<keyword evidence="9" id="KW-0573">Peptidoglycan synthesis</keyword>
<evidence type="ECO:0000256" key="11">
    <source>
        <dbReference type="ARBA" id="ARBA00023268"/>
    </source>
</evidence>
<reference evidence="18 19" key="1">
    <citation type="submission" date="2021-03" db="EMBL/GenBank/DDBJ databases">
        <title>Antimicrobial resistance genes in bacteria isolated from Japanese honey, and their potential for conferring macrolide and lincosamide resistance in the American foulbrood pathogen Paenibacillus larvae.</title>
        <authorList>
            <person name="Okamoto M."/>
            <person name="Kumagai M."/>
            <person name="Kanamori H."/>
            <person name="Takamatsu D."/>
        </authorList>
    </citation>
    <scope>NUCLEOTIDE SEQUENCE [LARGE SCALE GENOMIC DNA]</scope>
    <source>
        <strain evidence="18 19">J8TS2</strain>
    </source>
</reference>
<dbReference type="InterPro" id="IPR001460">
    <property type="entry name" value="PCN-bd_Tpept"/>
</dbReference>
<dbReference type="InterPro" id="IPR050396">
    <property type="entry name" value="Glycosyltr_51/Transpeptidase"/>
</dbReference>
<evidence type="ECO:0000256" key="13">
    <source>
        <dbReference type="ARBA" id="ARBA00034000"/>
    </source>
</evidence>
<keyword evidence="2" id="KW-1003">Cell membrane</keyword>
<keyword evidence="15" id="KW-0812">Transmembrane</keyword>
<dbReference type="InterPro" id="IPR023346">
    <property type="entry name" value="Lysozyme-like_dom_sf"/>
</dbReference>
<evidence type="ECO:0000256" key="1">
    <source>
        <dbReference type="ARBA" id="ARBA00004236"/>
    </source>
</evidence>
<dbReference type="NCBIfam" id="TIGR02074">
    <property type="entry name" value="PBP_1a_fam"/>
    <property type="match status" value="1"/>
</dbReference>
<dbReference type="PANTHER" id="PTHR32282:SF11">
    <property type="entry name" value="PENICILLIN-BINDING PROTEIN 1B"/>
    <property type="match status" value="1"/>
</dbReference>
<keyword evidence="12" id="KW-0961">Cell wall biogenesis/degradation</keyword>
<organism evidence="18 19">
    <name type="scientific">Lederbergia ruris</name>
    <dbReference type="NCBI Taxonomy" id="217495"/>
    <lineage>
        <taxon>Bacteria</taxon>
        <taxon>Bacillati</taxon>
        <taxon>Bacillota</taxon>
        <taxon>Bacilli</taxon>
        <taxon>Bacillales</taxon>
        <taxon>Bacillaceae</taxon>
        <taxon>Lederbergia</taxon>
    </lineage>
</organism>
<comment type="subcellular location">
    <subcellularLocation>
        <location evidence="1">Cell membrane</location>
    </subcellularLocation>
</comment>
<evidence type="ECO:0000256" key="4">
    <source>
        <dbReference type="ARBA" id="ARBA00022670"/>
    </source>
</evidence>
<keyword evidence="3" id="KW-0121">Carboxypeptidase</keyword>
<feature type="domain" description="Glycosyl transferase family 51" evidence="17">
    <location>
        <begin position="62"/>
        <end position="236"/>
    </location>
</feature>
<keyword evidence="6" id="KW-0808">Transferase</keyword>
<dbReference type="Gene3D" id="1.10.3810.10">
    <property type="entry name" value="Biosynthetic peptidoglycan transglycosylase-like"/>
    <property type="match status" value="1"/>
</dbReference>
<name>A0ABQ4KI84_9BACI</name>
<dbReference type="Pfam" id="PF00905">
    <property type="entry name" value="Transpeptidase"/>
    <property type="match status" value="1"/>
</dbReference>
<evidence type="ECO:0000256" key="6">
    <source>
        <dbReference type="ARBA" id="ARBA00022679"/>
    </source>
</evidence>
<evidence type="ECO:0000256" key="7">
    <source>
        <dbReference type="ARBA" id="ARBA00022801"/>
    </source>
</evidence>
<dbReference type="RefSeq" id="WP_158320683.1">
    <property type="nucleotide sequence ID" value="NZ_BORB01000010.1"/>
</dbReference>
<evidence type="ECO:0000313" key="19">
    <source>
        <dbReference type="Proteomes" id="UP000679950"/>
    </source>
</evidence>